<dbReference type="Gene3D" id="3.40.140.30">
    <property type="entry name" value="Hypothetical protein TM1506"/>
    <property type="match status" value="1"/>
</dbReference>
<dbReference type="SUPFAM" id="SSF53927">
    <property type="entry name" value="Cytidine deaminase-like"/>
    <property type="match status" value="1"/>
</dbReference>
<comment type="caution">
    <text evidence="1">The sequence shown here is derived from an EMBL/GenBank/DDBJ whole genome shotgun (WGS) entry which is preliminary data.</text>
</comment>
<dbReference type="GO" id="GO:0003824">
    <property type="term" value="F:catalytic activity"/>
    <property type="evidence" value="ECO:0007669"/>
    <property type="project" value="InterPro"/>
</dbReference>
<evidence type="ECO:0000313" key="2">
    <source>
        <dbReference type="Proteomes" id="UP000037210"/>
    </source>
</evidence>
<dbReference type="Proteomes" id="UP000037210">
    <property type="component" value="Unassembled WGS sequence"/>
</dbReference>
<accession>A0A0M0BRL3</accession>
<evidence type="ECO:0000313" key="1">
    <source>
        <dbReference type="EMBL" id="KON31238.1"/>
    </source>
</evidence>
<dbReference type="Pfam" id="PF08973">
    <property type="entry name" value="TM1506"/>
    <property type="match status" value="1"/>
</dbReference>
<sequence>MGLPSDVYLEKLEKLSLNLQIHRGGEAIFSSAGSGIAPLIEAIDSIGRAGLRGSIVADKIVGRAAALMAAYMEASEVHAALISAGAKEVLRGHGIGFRFSRETRAILSRDGADLCPFERLVLDVRDPSEAYKRIKAKLSGS</sequence>
<dbReference type="InterPro" id="IPR015067">
    <property type="entry name" value="DUF1893_TM1506-like"/>
</dbReference>
<dbReference type="InterPro" id="IPR037081">
    <property type="entry name" value="Hyp_TM1506"/>
</dbReference>
<dbReference type="AlphaFoldDB" id="A0A0M0BRL3"/>
<dbReference type="InterPro" id="IPR016193">
    <property type="entry name" value="Cytidine_deaminase-like"/>
</dbReference>
<name>A0A0M0BRL3_9ARCH</name>
<organism evidence="1 2">
    <name type="scientific">miscellaneous Crenarchaeota group-15 archaeon DG-45</name>
    <dbReference type="NCBI Taxonomy" id="1685127"/>
    <lineage>
        <taxon>Archaea</taxon>
        <taxon>Candidatus Bathyarchaeota</taxon>
        <taxon>MCG-15</taxon>
    </lineage>
</organism>
<protein>
    <recommendedName>
        <fullName evidence="3">DUF1893 domain-containing protein</fullName>
    </recommendedName>
</protein>
<reference evidence="1 2" key="1">
    <citation type="submission" date="2015-06" db="EMBL/GenBank/DDBJ databases">
        <title>New insights into the roles of widespread benthic archaea in carbon and nitrogen cycling.</title>
        <authorList>
            <person name="Lazar C.S."/>
            <person name="Baker B.J."/>
            <person name="Seitz K.W."/>
            <person name="Hyde A.S."/>
            <person name="Dick G.J."/>
            <person name="Hinrichs K.-U."/>
            <person name="Teske A.P."/>
        </authorList>
    </citation>
    <scope>NUCLEOTIDE SEQUENCE [LARGE SCALE GENOMIC DNA]</scope>
    <source>
        <strain evidence="1">DG-45</strain>
    </source>
</reference>
<gene>
    <name evidence="1" type="ORF">AC482_01430</name>
</gene>
<dbReference type="EMBL" id="LFWZ01000009">
    <property type="protein sequence ID" value="KON31238.1"/>
    <property type="molecule type" value="Genomic_DNA"/>
</dbReference>
<proteinExistence type="predicted"/>
<evidence type="ECO:0008006" key="3">
    <source>
        <dbReference type="Google" id="ProtNLM"/>
    </source>
</evidence>